<dbReference type="Proteomes" id="UP000321917">
    <property type="component" value="Unassembled WGS sequence"/>
</dbReference>
<dbReference type="RefSeq" id="WP_146800012.1">
    <property type="nucleotide sequence ID" value="NZ_VOLP01000018.1"/>
</dbReference>
<accession>A0A5C6QD65</accession>
<dbReference type="PANTHER" id="PTHR30273">
    <property type="entry name" value="PERIPLASMIC SIGNAL SENSOR AND SIGMA FACTOR ACTIVATOR FECR-RELATED"/>
    <property type="match status" value="1"/>
</dbReference>
<evidence type="ECO:0000259" key="3">
    <source>
        <dbReference type="Pfam" id="PF16344"/>
    </source>
</evidence>
<dbReference type="PANTHER" id="PTHR30273:SF2">
    <property type="entry name" value="PROTEIN FECR"/>
    <property type="match status" value="1"/>
</dbReference>
<dbReference type="EMBL" id="VOLR01000019">
    <property type="protein sequence ID" value="TWX57453.1"/>
    <property type="molecule type" value="Genomic_DNA"/>
</dbReference>
<evidence type="ECO:0000259" key="2">
    <source>
        <dbReference type="Pfam" id="PF04773"/>
    </source>
</evidence>
<feature type="domain" description="Protein FecR C-terminal" evidence="3">
    <location>
        <begin position="277"/>
        <end position="344"/>
    </location>
</feature>
<dbReference type="Gene3D" id="2.60.120.1440">
    <property type="match status" value="1"/>
</dbReference>
<name>A0A5C6QD65_9GAMM</name>
<evidence type="ECO:0000313" key="6">
    <source>
        <dbReference type="Proteomes" id="UP000321525"/>
    </source>
</evidence>
<evidence type="ECO:0000313" key="4">
    <source>
        <dbReference type="EMBL" id="TWX57453.1"/>
    </source>
</evidence>
<dbReference type="GO" id="GO:0016989">
    <property type="term" value="F:sigma factor antagonist activity"/>
    <property type="evidence" value="ECO:0007669"/>
    <property type="project" value="TreeGrafter"/>
</dbReference>
<keyword evidence="1" id="KW-0812">Transmembrane</keyword>
<keyword evidence="1" id="KW-1133">Transmembrane helix</keyword>
<dbReference type="EMBL" id="VOLQ01000016">
    <property type="protein sequence ID" value="TWX66956.1"/>
    <property type="molecule type" value="Genomic_DNA"/>
</dbReference>
<protein>
    <submittedName>
        <fullName evidence="5">DUF4974 domain-containing protein</fullName>
    </submittedName>
</protein>
<gene>
    <name evidence="4" type="ORF">ESZ26_13555</name>
    <name evidence="5" type="ORF">ESZ27_09705</name>
</gene>
<reference evidence="5 7" key="1">
    <citation type="submission" date="2019-07" db="EMBL/GenBank/DDBJ databases">
        <title>Genomes of sea-ice associated Colwellia species.</title>
        <authorList>
            <person name="Bowman J.P."/>
        </authorList>
    </citation>
    <scope>NUCLEOTIDE SEQUENCE [LARGE SCALE GENOMIC DNA]</scope>
    <source>
        <strain evidence="4 6">ACAM 607</strain>
        <strain evidence="5 7">IC036</strain>
    </source>
</reference>
<proteinExistence type="predicted"/>
<comment type="caution">
    <text evidence="5">The sequence shown here is derived from an EMBL/GenBank/DDBJ whole genome shotgun (WGS) entry which is preliminary data.</text>
</comment>
<dbReference type="Pfam" id="PF16344">
    <property type="entry name" value="FecR_C"/>
    <property type="match status" value="1"/>
</dbReference>
<dbReference type="InterPro" id="IPR006860">
    <property type="entry name" value="FecR"/>
</dbReference>
<organism evidence="5 7">
    <name type="scientific">Colwellia hornerae</name>
    <dbReference type="NCBI Taxonomy" id="89402"/>
    <lineage>
        <taxon>Bacteria</taxon>
        <taxon>Pseudomonadati</taxon>
        <taxon>Pseudomonadota</taxon>
        <taxon>Gammaproteobacteria</taxon>
        <taxon>Alteromonadales</taxon>
        <taxon>Colwelliaceae</taxon>
        <taxon>Colwellia</taxon>
    </lineage>
</organism>
<dbReference type="Gene3D" id="3.55.50.30">
    <property type="match status" value="1"/>
</dbReference>
<sequence>MTKRQESNEIEVRAKYWLSRIEQGLSQQERQAFVAWVNQDNNHHLALDKYSPSIKTSKLLAEFNGLFPLEKRHSPQSKKLLTQLSLAASVIFFAILTSEFFLNKPVFSFFQTMSSAIVYQQFSTNTGQQASFNLPDGSHVRLNTNSLLTISFSEGHRQLNLIKGEALFDVAKDKLRPFSVTSGQQSFTALGTIFNVQKSDNNHLELIVTEGRVLIADSNESLPVLAEKIANTVHYPEKNNIIVAGEKSTIINQIQLPKNKMSPQSLSQELAWQKGIIIFDGEPLATALDEISRYTDVKFIIRDKALAQIKVSGYFKSDDVAALLDSISYNFDLKYTNKNHNTVVITKATDPII</sequence>
<feature type="transmembrane region" description="Helical" evidence="1">
    <location>
        <begin position="80"/>
        <end position="102"/>
    </location>
</feature>
<evidence type="ECO:0000256" key="1">
    <source>
        <dbReference type="SAM" id="Phobius"/>
    </source>
</evidence>
<keyword evidence="6" id="KW-1185">Reference proteome</keyword>
<dbReference type="InterPro" id="IPR032508">
    <property type="entry name" value="FecR_C"/>
</dbReference>
<dbReference type="InterPro" id="IPR012373">
    <property type="entry name" value="Ferrdict_sens_TM"/>
</dbReference>
<keyword evidence="1" id="KW-0472">Membrane</keyword>
<evidence type="ECO:0000313" key="5">
    <source>
        <dbReference type="EMBL" id="TWX66956.1"/>
    </source>
</evidence>
<dbReference type="OrthoDB" id="9771237at2"/>
<dbReference type="PIRSF" id="PIRSF018266">
    <property type="entry name" value="FecR"/>
    <property type="match status" value="1"/>
</dbReference>
<dbReference type="AlphaFoldDB" id="A0A5C6QD65"/>
<feature type="domain" description="FecR protein" evidence="2">
    <location>
        <begin position="122"/>
        <end position="213"/>
    </location>
</feature>
<dbReference type="Pfam" id="PF04773">
    <property type="entry name" value="FecR"/>
    <property type="match status" value="1"/>
</dbReference>
<dbReference type="Proteomes" id="UP000321525">
    <property type="component" value="Unassembled WGS sequence"/>
</dbReference>
<evidence type="ECO:0000313" key="7">
    <source>
        <dbReference type="Proteomes" id="UP000321917"/>
    </source>
</evidence>